<reference evidence="1 2" key="1">
    <citation type="journal article" date="2020" name="Cell">
        <title>Large-Scale Comparative Analyses of Tick Genomes Elucidate Their Genetic Diversity and Vector Capacities.</title>
        <authorList>
            <consortium name="Tick Genome and Microbiome Consortium (TIGMIC)"/>
            <person name="Jia N."/>
            <person name="Wang J."/>
            <person name="Shi W."/>
            <person name="Du L."/>
            <person name="Sun Y."/>
            <person name="Zhan W."/>
            <person name="Jiang J.F."/>
            <person name="Wang Q."/>
            <person name="Zhang B."/>
            <person name="Ji P."/>
            <person name="Bell-Sakyi L."/>
            <person name="Cui X.M."/>
            <person name="Yuan T.T."/>
            <person name="Jiang B.G."/>
            <person name="Yang W.F."/>
            <person name="Lam T.T."/>
            <person name="Chang Q.C."/>
            <person name="Ding S.J."/>
            <person name="Wang X.J."/>
            <person name="Zhu J.G."/>
            <person name="Ruan X.D."/>
            <person name="Zhao L."/>
            <person name="Wei J.T."/>
            <person name="Ye R.Z."/>
            <person name="Que T.C."/>
            <person name="Du C.H."/>
            <person name="Zhou Y.H."/>
            <person name="Cheng J.X."/>
            <person name="Dai P.F."/>
            <person name="Guo W.B."/>
            <person name="Han X.H."/>
            <person name="Huang E.J."/>
            <person name="Li L.F."/>
            <person name="Wei W."/>
            <person name="Gao Y.C."/>
            <person name="Liu J.Z."/>
            <person name="Shao H.Z."/>
            <person name="Wang X."/>
            <person name="Wang C.C."/>
            <person name="Yang T.C."/>
            <person name="Huo Q.B."/>
            <person name="Li W."/>
            <person name="Chen H.Y."/>
            <person name="Chen S.E."/>
            <person name="Zhou L.G."/>
            <person name="Ni X.B."/>
            <person name="Tian J.H."/>
            <person name="Sheng Y."/>
            <person name="Liu T."/>
            <person name="Pan Y.S."/>
            <person name="Xia L.Y."/>
            <person name="Li J."/>
            <person name="Zhao F."/>
            <person name="Cao W.C."/>
        </authorList>
    </citation>
    <scope>NUCLEOTIDE SEQUENCE [LARGE SCALE GENOMIC DNA]</scope>
    <source>
        <strain evidence="1">Iper-2018</strain>
    </source>
</reference>
<sequence length="436" mass="48367">MDHLEVAVEDRGIVDEASCWRAGCVGGDAETAGDASASNGPTAHGKDGDYLVAAKMRTLSRTTVAKWGRYGWRYSAPYGSIKAKAGSTARLIRRVSNRNYGLKEDDSCKLIHAFTLSRIMYAAPYMNLSKSSKGSIDATIRKSFKTALRPYPGRPGTFVIAVHNAKQDVTATIKASNIDEAEEAAVALARIQAHRLQQKIATITTDSKTAILNMCRGRVGVAAAKLLGKTSPDQEARHTLTWVPGHSGHLGNEVAHSLIARALNYRATSGEGLPTTQGDHSYGSSPYLQGPLTYGEALRKSGYQRKFFGMPHKKLPRAQEYTWRRLQSRNTLTPRILRRSWPDLFSGQCEECNLEEGTWSHVYWTCPRNPLPSALTTPEEDVDLPAWESFLAFEDYETQLKIIEHTQAIEKRLRMQLKTRRPPPPPLPPESPKPLR</sequence>
<gene>
    <name evidence="1" type="ORF">HPB47_007365</name>
</gene>
<name>A0AC60P838_IXOPE</name>
<evidence type="ECO:0000313" key="2">
    <source>
        <dbReference type="Proteomes" id="UP000805193"/>
    </source>
</evidence>
<proteinExistence type="predicted"/>
<keyword evidence="2" id="KW-1185">Reference proteome</keyword>
<evidence type="ECO:0000313" key="1">
    <source>
        <dbReference type="EMBL" id="KAG0415471.1"/>
    </source>
</evidence>
<feature type="non-terminal residue" evidence="1">
    <location>
        <position position="436"/>
    </location>
</feature>
<organism evidence="1 2">
    <name type="scientific">Ixodes persulcatus</name>
    <name type="common">Taiga tick</name>
    <dbReference type="NCBI Taxonomy" id="34615"/>
    <lineage>
        <taxon>Eukaryota</taxon>
        <taxon>Metazoa</taxon>
        <taxon>Ecdysozoa</taxon>
        <taxon>Arthropoda</taxon>
        <taxon>Chelicerata</taxon>
        <taxon>Arachnida</taxon>
        <taxon>Acari</taxon>
        <taxon>Parasitiformes</taxon>
        <taxon>Ixodida</taxon>
        <taxon>Ixodoidea</taxon>
        <taxon>Ixodidae</taxon>
        <taxon>Ixodinae</taxon>
        <taxon>Ixodes</taxon>
    </lineage>
</organism>
<dbReference type="EMBL" id="JABSTQ010011067">
    <property type="protein sequence ID" value="KAG0415471.1"/>
    <property type="molecule type" value="Genomic_DNA"/>
</dbReference>
<protein>
    <submittedName>
        <fullName evidence="1">Uncharacterized protein</fullName>
    </submittedName>
</protein>
<dbReference type="Proteomes" id="UP000805193">
    <property type="component" value="Unassembled WGS sequence"/>
</dbReference>
<comment type="caution">
    <text evidence="1">The sequence shown here is derived from an EMBL/GenBank/DDBJ whole genome shotgun (WGS) entry which is preliminary data.</text>
</comment>
<accession>A0AC60P838</accession>